<protein>
    <submittedName>
        <fullName evidence="2">Vigilin</fullName>
    </submittedName>
</protein>
<evidence type="ECO:0000313" key="2">
    <source>
        <dbReference type="EMBL" id="ELK14410.1"/>
    </source>
</evidence>
<organism evidence="2 3">
    <name type="scientific">Pteropus alecto</name>
    <name type="common">Black flying fox</name>
    <dbReference type="NCBI Taxonomy" id="9402"/>
    <lineage>
        <taxon>Eukaryota</taxon>
        <taxon>Metazoa</taxon>
        <taxon>Chordata</taxon>
        <taxon>Craniata</taxon>
        <taxon>Vertebrata</taxon>
        <taxon>Euteleostomi</taxon>
        <taxon>Mammalia</taxon>
        <taxon>Eutheria</taxon>
        <taxon>Laurasiatheria</taxon>
        <taxon>Chiroptera</taxon>
        <taxon>Yinpterochiroptera</taxon>
        <taxon>Pteropodoidea</taxon>
        <taxon>Pteropodidae</taxon>
        <taxon>Pteropodinae</taxon>
        <taxon>Pteropus</taxon>
    </lineage>
</organism>
<proteinExistence type="predicted"/>
<feature type="region of interest" description="Disordered" evidence="1">
    <location>
        <begin position="29"/>
        <end position="63"/>
    </location>
</feature>
<evidence type="ECO:0000256" key="1">
    <source>
        <dbReference type="SAM" id="MobiDB-lite"/>
    </source>
</evidence>
<name>L5KT82_PTEAL</name>
<reference evidence="3" key="1">
    <citation type="journal article" date="2013" name="Science">
        <title>Comparative analysis of bat genomes provides insight into the evolution of flight and immunity.</title>
        <authorList>
            <person name="Zhang G."/>
            <person name="Cowled C."/>
            <person name="Shi Z."/>
            <person name="Huang Z."/>
            <person name="Bishop-Lilly K.A."/>
            <person name="Fang X."/>
            <person name="Wynne J.W."/>
            <person name="Xiong Z."/>
            <person name="Baker M.L."/>
            <person name="Zhao W."/>
            <person name="Tachedjian M."/>
            <person name="Zhu Y."/>
            <person name="Zhou P."/>
            <person name="Jiang X."/>
            <person name="Ng J."/>
            <person name="Yang L."/>
            <person name="Wu L."/>
            <person name="Xiao J."/>
            <person name="Feng Y."/>
            <person name="Chen Y."/>
            <person name="Sun X."/>
            <person name="Zhang Y."/>
            <person name="Marsh G.A."/>
            <person name="Crameri G."/>
            <person name="Broder C.C."/>
            <person name="Frey K.G."/>
            <person name="Wang L.F."/>
            <person name="Wang J."/>
        </authorList>
    </citation>
    <scope>NUCLEOTIDE SEQUENCE [LARGE SCALE GENOMIC DNA]</scope>
</reference>
<dbReference type="AlphaFoldDB" id="L5KT82"/>
<accession>L5KT82</accession>
<dbReference type="EMBL" id="KB030575">
    <property type="protein sequence ID" value="ELK14410.1"/>
    <property type="molecule type" value="Genomic_DNA"/>
</dbReference>
<keyword evidence="3" id="KW-1185">Reference proteome</keyword>
<sequence>MSSVAVLTQESFAEHRSGLVPQQIRVATLNSEEESDPPTYKDAFPPLPEKAPCSESTQEPAGAWGNKIRPIKASVITQQSYPFGFGVTIFLAFPPPLADVTLPPEPGVLAGSALLCEFMLGHVH</sequence>
<dbReference type="Proteomes" id="UP000010552">
    <property type="component" value="Unassembled WGS sequence"/>
</dbReference>
<dbReference type="STRING" id="9402.L5KT82"/>
<evidence type="ECO:0000313" key="3">
    <source>
        <dbReference type="Proteomes" id="UP000010552"/>
    </source>
</evidence>
<dbReference type="InParanoid" id="L5KT82"/>
<gene>
    <name evidence="2" type="ORF">PAL_GLEAN10006479</name>
</gene>